<dbReference type="EMBL" id="OC916942">
    <property type="protein sequence ID" value="CAD7645685.1"/>
    <property type="molecule type" value="Genomic_DNA"/>
</dbReference>
<dbReference type="AlphaFoldDB" id="A0A7R9LPX6"/>
<evidence type="ECO:0000313" key="2">
    <source>
        <dbReference type="Proteomes" id="UP000728032"/>
    </source>
</evidence>
<gene>
    <name evidence="1" type="ORF">ONB1V03_LOCUS5336</name>
</gene>
<dbReference type="EMBL" id="CAJPVJ010002117">
    <property type="protein sequence ID" value="CAG2165798.1"/>
    <property type="molecule type" value="Genomic_DNA"/>
</dbReference>
<organism evidence="1">
    <name type="scientific">Oppiella nova</name>
    <dbReference type="NCBI Taxonomy" id="334625"/>
    <lineage>
        <taxon>Eukaryota</taxon>
        <taxon>Metazoa</taxon>
        <taxon>Ecdysozoa</taxon>
        <taxon>Arthropoda</taxon>
        <taxon>Chelicerata</taxon>
        <taxon>Arachnida</taxon>
        <taxon>Acari</taxon>
        <taxon>Acariformes</taxon>
        <taxon>Sarcoptiformes</taxon>
        <taxon>Oribatida</taxon>
        <taxon>Brachypylina</taxon>
        <taxon>Oppioidea</taxon>
        <taxon>Oppiidae</taxon>
        <taxon>Oppiella</taxon>
    </lineage>
</organism>
<accession>A0A7R9LPX6</accession>
<keyword evidence="2" id="KW-1185">Reference proteome</keyword>
<name>A0A7R9LPX6_9ACAR</name>
<protein>
    <submittedName>
        <fullName evidence="1">Uncharacterized protein</fullName>
    </submittedName>
</protein>
<evidence type="ECO:0000313" key="1">
    <source>
        <dbReference type="EMBL" id="CAD7645685.1"/>
    </source>
</evidence>
<reference evidence="1" key="1">
    <citation type="submission" date="2020-11" db="EMBL/GenBank/DDBJ databases">
        <authorList>
            <person name="Tran Van P."/>
        </authorList>
    </citation>
    <scope>NUCLEOTIDE SEQUENCE</scope>
</reference>
<proteinExistence type="predicted"/>
<sequence>MDLFDGQECEKVKNGLDLLVDSLLELYEIIERQFQ</sequence>
<dbReference type="Proteomes" id="UP000728032">
    <property type="component" value="Unassembled WGS sequence"/>
</dbReference>